<evidence type="ECO:0000313" key="3">
    <source>
        <dbReference type="Proteomes" id="UP000672934"/>
    </source>
</evidence>
<organism evidence="2 3">
    <name type="scientific">Cupriavidus yeoncheonensis</name>
    <dbReference type="NCBI Taxonomy" id="1462994"/>
    <lineage>
        <taxon>Bacteria</taxon>
        <taxon>Pseudomonadati</taxon>
        <taxon>Pseudomonadota</taxon>
        <taxon>Betaproteobacteria</taxon>
        <taxon>Burkholderiales</taxon>
        <taxon>Burkholderiaceae</taxon>
        <taxon>Cupriavidus</taxon>
    </lineage>
</organism>
<name>A0A916IS06_9BURK</name>
<proteinExistence type="predicted"/>
<reference evidence="2" key="1">
    <citation type="submission" date="2021-03" db="EMBL/GenBank/DDBJ databases">
        <authorList>
            <person name="Peeters C."/>
        </authorList>
    </citation>
    <scope>NUCLEOTIDE SEQUENCE</scope>
    <source>
        <strain evidence="2">LMG 31506</strain>
    </source>
</reference>
<sequence>MEPIPFEFVSVEEAKQILDGAPPAQAQPDWPSLRRPVPPDTMALTPTAMRWLASLPAEARPLELCRRYPRIGNQLAALWSHPDGILAYLEDLLIDKRGDRRGFPGGIALELSRLQEHLQQQQP</sequence>
<dbReference type="EMBL" id="CAJPUY010000005">
    <property type="protein sequence ID" value="CAG2136376.1"/>
    <property type="molecule type" value="Genomic_DNA"/>
</dbReference>
<feature type="region of interest" description="Disordered" evidence="1">
    <location>
        <begin position="20"/>
        <end position="39"/>
    </location>
</feature>
<gene>
    <name evidence="2" type="ORF">LMG31506_01657</name>
</gene>
<comment type="caution">
    <text evidence="2">The sequence shown here is derived from an EMBL/GenBank/DDBJ whole genome shotgun (WGS) entry which is preliminary data.</text>
</comment>
<dbReference type="RefSeq" id="WP_211946643.1">
    <property type="nucleotide sequence ID" value="NZ_CAJPUY010000005.1"/>
</dbReference>
<evidence type="ECO:0000313" key="2">
    <source>
        <dbReference type="EMBL" id="CAG2136376.1"/>
    </source>
</evidence>
<keyword evidence="3" id="KW-1185">Reference proteome</keyword>
<evidence type="ECO:0000256" key="1">
    <source>
        <dbReference type="SAM" id="MobiDB-lite"/>
    </source>
</evidence>
<accession>A0A916IS06</accession>
<dbReference type="AlphaFoldDB" id="A0A916IS06"/>
<protein>
    <submittedName>
        <fullName evidence="2">Uncharacterized protein</fullName>
    </submittedName>
</protein>
<dbReference type="Proteomes" id="UP000672934">
    <property type="component" value="Unassembled WGS sequence"/>
</dbReference>